<comment type="caution">
    <text evidence="4">The sequence shown here is derived from an EMBL/GenBank/DDBJ whole genome shotgun (WGS) entry which is preliminary data.</text>
</comment>
<evidence type="ECO:0000259" key="3">
    <source>
        <dbReference type="PROSITE" id="PS50089"/>
    </source>
</evidence>
<name>A0AAD9Z697_9LECA</name>
<accession>A0AAD9Z697</accession>
<feature type="region of interest" description="Disordered" evidence="2">
    <location>
        <begin position="94"/>
        <end position="189"/>
    </location>
</feature>
<keyword evidence="1" id="KW-0479">Metal-binding</keyword>
<reference evidence="4" key="1">
    <citation type="submission" date="2022-11" db="EMBL/GenBank/DDBJ databases">
        <title>Chromosomal genome sequence assembly and mating type (MAT) locus characterization of the leprose asexual lichenized fungus Lepraria neglecta (Nyl.) Erichsen.</title>
        <authorList>
            <person name="Allen J.L."/>
            <person name="Pfeffer B."/>
        </authorList>
    </citation>
    <scope>NUCLEOTIDE SEQUENCE</scope>
    <source>
        <strain evidence="4">Allen 5258</strain>
    </source>
</reference>
<sequence length="189" mass="21785">MAGLMPLFQLLQIGDQRTAEVEQFLQQLPKVEGEKMPPESECMICNAPYDTVNHEGQTEHAVRLECDHIMGSGRISKWLLERRKNPCPYCRRELFPSREVDSYADDDEDDDDEDDDDEDDDDDDDDEDDDDEDDDDEDDDDEDDDDEDDDDEDDDDKTMTMTMNATPVKRTMHALLGRGMPESDNYIGD</sequence>
<dbReference type="AlphaFoldDB" id="A0AAD9Z697"/>
<dbReference type="PROSITE" id="PS50089">
    <property type="entry name" value="ZF_RING_2"/>
    <property type="match status" value="1"/>
</dbReference>
<organism evidence="4 5">
    <name type="scientific">Lepraria neglecta</name>
    <dbReference type="NCBI Taxonomy" id="209136"/>
    <lineage>
        <taxon>Eukaryota</taxon>
        <taxon>Fungi</taxon>
        <taxon>Dikarya</taxon>
        <taxon>Ascomycota</taxon>
        <taxon>Pezizomycotina</taxon>
        <taxon>Lecanoromycetes</taxon>
        <taxon>OSLEUM clade</taxon>
        <taxon>Lecanoromycetidae</taxon>
        <taxon>Lecanorales</taxon>
        <taxon>Lecanorineae</taxon>
        <taxon>Stereocaulaceae</taxon>
        <taxon>Lepraria</taxon>
    </lineage>
</organism>
<proteinExistence type="predicted"/>
<dbReference type="Gene3D" id="3.30.40.10">
    <property type="entry name" value="Zinc/RING finger domain, C3HC4 (zinc finger)"/>
    <property type="match status" value="1"/>
</dbReference>
<keyword evidence="1" id="KW-0863">Zinc-finger</keyword>
<evidence type="ECO:0000313" key="4">
    <source>
        <dbReference type="EMBL" id="KAK3170957.1"/>
    </source>
</evidence>
<gene>
    <name evidence="4" type="ORF">OEA41_003041</name>
</gene>
<dbReference type="GO" id="GO:0008270">
    <property type="term" value="F:zinc ion binding"/>
    <property type="evidence" value="ECO:0007669"/>
    <property type="project" value="UniProtKB-KW"/>
</dbReference>
<dbReference type="EMBL" id="JASNWA010000008">
    <property type="protein sequence ID" value="KAK3170957.1"/>
    <property type="molecule type" value="Genomic_DNA"/>
</dbReference>
<keyword evidence="5" id="KW-1185">Reference proteome</keyword>
<dbReference type="InterPro" id="IPR001841">
    <property type="entry name" value="Znf_RING"/>
</dbReference>
<evidence type="ECO:0000256" key="2">
    <source>
        <dbReference type="SAM" id="MobiDB-lite"/>
    </source>
</evidence>
<evidence type="ECO:0000313" key="5">
    <source>
        <dbReference type="Proteomes" id="UP001276659"/>
    </source>
</evidence>
<evidence type="ECO:0000256" key="1">
    <source>
        <dbReference type="PROSITE-ProRule" id="PRU00175"/>
    </source>
</evidence>
<dbReference type="Proteomes" id="UP001276659">
    <property type="component" value="Unassembled WGS sequence"/>
</dbReference>
<keyword evidence="1" id="KW-0862">Zinc</keyword>
<dbReference type="SUPFAM" id="SSF57850">
    <property type="entry name" value="RING/U-box"/>
    <property type="match status" value="1"/>
</dbReference>
<protein>
    <recommendedName>
        <fullName evidence="3">RING-type domain-containing protein</fullName>
    </recommendedName>
</protein>
<feature type="compositionally biased region" description="Acidic residues" evidence="2">
    <location>
        <begin position="102"/>
        <end position="156"/>
    </location>
</feature>
<dbReference type="InterPro" id="IPR013083">
    <property type="entry name" value="Znf_RING/FYVE/PHD"/>
</dbReference>
<feature type="domain" description="RING-type" evidence="3">
    <location>
        <begin position="42"/>
        <end position="91"/>
    </location>
</feature>